<organism evidence="1 2">
    <name type="scientific">Marinomonas colpomeniae</name>
    <dbReference type="NCBI Taxonomy" id="2774408"/>
    <lineage>
        <taxon>Bacteria</taxon>
        <taxon>Pseudomonadati</taxon>
        <taxon>Pseudomonadota</taxon>
        <taxon>Gammaproteobacteria</taxon>
        <taxon>Oceanospirillales</taxon>
        <taxon>Oceanospirillaceae</taxon>
        <taxon>Marinomonas</taxon>
    </lineage>
</organism>
<dbReference type="Pfam" id="PF08907">
    <property type="entry name" value="DUF1853"/>
    <property type="match status" value="1"/>
</dbReference>
<sequence length="283" mass="33034">MSSNKFQHPFVKDLAWLVEGHYIERDFNLQPYWLVDVPLRLSELDNSPEPLIQAVNDCKSHFLGSYFETLFSFAIEHFSSLNIILEHFQIEAEGKTLGEVDILIETPDGQLHQLELAVKFYLERPDLAPHNWIGPNKNDSLLKKTTKAREHQLTILHTEEGRSAIQNVAKGRTPNSSLLIFGRLYYGLKNNADIEEWLKKDDGGWIRASHFILLKAYFSHFQVLEKPHWMSFPNINNNYAFFCTENPYNLFVKFLHDERPKHVTLWDNVKGINKIVFVVPDLW</sequence>
<name>A0ABR8P166_9GAMM</name>
<comment type="caution">
    <text evidence="1">The sequence shown here is derived from an EMBL/GenBank/DDBJ whole genome shotgun (WGS) entry which is preliminary data.</text>
</comment>
<evidence type="ECO:0000313" key="1">
    <source>
        <dbReference type="EMBL" id="MBD5771610.1"/>
    </source>
</evidence>
<keyword evidence="2" id="KW-1185">Reference proteome</keyword>
<evidence type="ECO:0000313" key="2">
    <source>
        <dbReference type="Proteomes" id="UP000604161"/>
    </source>
</evidence>
<gene>
    <name evidence="1" type="ORF">IF202_11165</name>
</gene>
<proteinExistence type="predicted"/>
<dbReference type="EMBL" id="JACYFC010000003">
    <property type="protein sequence ID" value="MBD5771610.1"/>
    <property type="molecule type" value="Genomic_DNA"/>
</dbReference>
<reference evidence="1 2" key="1">
    <citation type="submission" date="2020-09" db="EMBL/GenBank/DDBJ databases">
        <title>Marinomonas sp. nov., isolated from the cysticercosis algae of Qingdao, China.</title>
        <authorList>
            <person name="Sun X."/>
        </authorList>
    </citation>
    <scope>NUCLEOTIDE SEQUENCE [LARGE SCALE GENOMIC DNA]</scope>
    <source>
        <strain evidence="1 2">SM2066</strain>
    </source>
</reference>
<dbReference type="RefSeq" id="WP_191594977.1">
    <property type="nucleotide sequence ID" value="NZ_JACYFC010000003.1"/>
</dbReference>
<dbReference type="InterPro" id="IPR015003">
    <property type="entry name" value="DUF1853"/>
</dbReference>
<dbReference type="Proteomes" id="UP000604161">
    <property type="component" value="Unassembled WGS sequence"/>
</dbReference>
<accession>A0ABR8P166</accession>
<protein>
    <submittedName>
        <fullName evidence="1">DUF1853 family protein</fullName>
    </submittedName>
</protein>